<accession>A0ABU6TDJ8</accession>
<reference evidence="2 3" key="1">
    <citation type="journal article" date="2023" name="Plants (Basel)">
        <title>Bridging the Gap: Combining Genomics and Transcriptomics Approaches to Understand Stylosanthes scabra, an Orphan Legume from the Brazilian Caatinga.</title>
        <authorList>
            <person name="Ferreira-Neto J.R.C."/>
            <person name="da Silva M.D."/>
            <person name="Binneck E."/>
            <person name="de Melo N.F."/>
            <person name="da Silva R.H."/>
            <person name="de Melo A.L.T.M."/>
            <person name="Pandolfi V."/>
            <person name="Bustamante F.O."/>
            <person name="Brasileiro-Vidal A.C."/>
            <person name="Benko-Iseppon A.M."/>
        </authorList>
    </citation>
    <scope>NUCLEOTIDE SEQUENCE [LARGE SCALE GENOMIC DNA]</scope>
    <source>
        <tissue evidence="2">Leaves</tissue>
    </source>
</reference>
<gene>
    <name evidence="2" type="ORF">PIB30_036094</name>
</gene>
<feature type="compositionally biased region" description="Basic and acidic residues" evidence="1">
    <location>
        <begin position="65"/>
        <end position="77"/>
    </location>
</feature>
<protein>
    <submittedName>
        <fullName evidence="2">Uncharacterized protein</fullName>
    </submittedName>
</protein>
<dbReference type="Proteomes" id="UP001341840">
    <property type="component" value="Unassembled WGS sequence"/>
</dbReference>
<proteinExistence type="predicted"/>
<feature type="region of interest" description="Disordered" evidence="1">
    <location>
        <begin position="64"/>
        <end position="84"/>
    </location>
</feature>
<evidence type="ECO:0000313" key="2">
    <source>
        <dbReference type="EMBL" id="MED6146609.1"/>
    </source>
</evidence>
<evidence type="ECO:0000313" key="3">
    <source>
        <dbReference type="Proteomes" id="UP001341840"/>
    </source>
</evidence>
<sequence length="151" mass="16728">MEKQTKLDRLKSMMVDVSKMGPHAILPAPMKAGVLQTLPGPHHPLNKKVPPPKPVPETICIDGEEGVKQDPAADLKQKRQKRKHKDIELASRMLGDDSKFNYREALDAGITSASVRKPLLMMPPEQLLGTTHQYGYKSIACLQVGLNMARI</sequence>
<evidence type="ECO:0000256" key="1">
    <source>
        <dbReference type="SAM" id="MobiDB-lite"/>
    </source>
</evidence>
<organism evidence="2 3">
    <name type="scientific">Stylosanthes scabra</name>
    <dbReference type="NCBI Taxonomy" id="79078"/>
    <lineage>
        <taxon>Eukaryota</taxon>
        <taxon>Viridiplantae</taxon>
        <taxon>Streptophyta</taxon>
        <taxon>Embryophyta</taxon>
        <taxon>Tracheophyta</taxon>
        <taxon>Spermatophyta</taxon>
        <taxon>Magnoliopsida</taxon>
        <taxon>eudicotyledons</taxon>
        <taxon>Gunneridae</taxon>
        <taxon>Pentapetalae</taxon>
        <taxon>rosids</taxon>
        <taxon>fabids</taxon>
        <taxon>Fabales</taxon>
        <taxon>Fabaceae</taxon>
        <taxon>Papilionoideae</taxon>
        <taxon>50 kb inversion clade</taxon>
        <taxon>dalbergioids sensu lato</taxon>
        <taxon>Dalbergieae</taxon>
        <taxon>Pterocarpus clade</taxon>
        <taxon>Stylosanthes</taxon>
    </lineage>
</organism>
<dbReference type="EMBL" id="JASCZI010090796">
    <property type="protein sequence ID" value="MED6146609.1"/>
    <property type="molecule type" value="Genomic_DNA"/>
</dbReference>
<keyword evidence="3" id="KW-1185">Reference proteome</keyword>
<name>A0ABU6TDJ8_9FABA</name>
<comment type="caution">
    <text evidence="2">The sequence shown here is derived from an EMBL/GenBank/DDBJ whole genome shotgun (WGS) entry which is preliminary data.</text>
</comment>